<accession>A0A7I8J1Q1</accession>
<gene>
    <name evidence="2" type="ORF">SI7747_08010535</name>
    <name evidence="3" type="ORF">SI8410_08011358</name>
</gene>
<evidence type="ECO:0000256" key="1">
    <source>
        <dbReference type="SAM" id="SignalP"/>
    </source>
</evidence>
<proteinExistence type="predicted"/>
<dbReference type="AlphaFoldDB" id="A0A7I8J1Q1"/>
<protein>
    <submittedName>
        <fullName evidence="2">Uncharacterized protein</fullName>
    </submittedName>
</protein>
<evidence type="ECO:0000313" key="3">
    <source>
        <dbReference type="EMBL" id="CAA7400680.1"/>
    </source>
</evidence>
<dbReference type="EMBL" id="LR743595">
    <property type="protein sequence ID" value="CAA2624710.1"/>
    <property type="molecule type" value="Genomic_DNA"/>
</dbReference>
<feature type="chain" id="PRO_5045019958" evidence="1">
    <location>
        <begin position="22"/>
        <end position="44"/>
    </location>
</feature>
<keyword evidence="1" id="KW-0732">Signal</keyword>
<dbReference type="Proteomes" id="UP000663760">
    <property type="component" value="Chromosome 8"/>
</dbReference>
<feature type="signal peptide" evidence="1">
    <location>
        <begin position="1"/>
        <end position="21"/>
    </location>
</feature>
<evidence type="ECO:0000313" key="2">
    <source>
        <dbReference type="EMBL" id="CAA2624710.1"/>
    </source>
</evidence>
<sequence length="44" mass="4972">MTLLHITRLVWLLMTSLKSMASTTLRCSLLSFDSLSFECSSFLS</sequence>
<reference evidence="2" key="1">
    <citation type="submission" date="2019-12" db="EMBL/GenBank/DDBJ databases">
        <authorList>
            <person name="Scholz U."/>
            <person name="Mascher M."/>
            <person name="Fiebig A."/>
        </authorList>
    </citation>
    <scope>NUCLEOTIDE SEQUENCE</scope>
</reference>
<organism evidence="2">
    <name type="scientific">Spirodela intermedia</name>
    <name type="common">Intermediate duckweed</name>
    <dbReference type="NCBI Taxonomy" id="51605"/>
    <lineage>
        <taxon>Eukaryota</taxon>
        <taxon>Viridiplantae</taxon>
        <taxon>Streptophyta</taxon>
        <taxon>Embryophyta</taxon>
        <taxon>Tracheophyta</taxon>
        <taxon>Spermatophyta</taxon>
        <taxon>Magnoliopsida</taxon>
        <taxon>Liliopsida</taxon>
        <taxon>Araceae</taxon>
        <taxon>Lemnoideae</taxon>
        <taxon>Spirodela</taxon>
    </lineage>
</organism>
<keyword evidence="4" id="KW-1185">Reference proteome</keyword>
<dbReference type="EMBL" id="LR746271">
    <property type="protein sequence ID" value="CAA7400680.1"/>
    <property type="molecule type" value="Genomic_DNA"/>
</dbReference>
<name>A0A7I8J1Q1_SPIIN</name>
<evidence type="ECO:0000313" key="4">
    <source>
        <dbReference type="Proteomes" id="UP000663760"/>
    </source>
</evidence>